<comment type="similarity">
    <text evidence="1 4">Belongs to the D-isomer specific 2-hydroxyacid dehydrogenase family.</text>
</comment>
<accession>A0A4V3IDH6</accession>
<reference evidence="7 8" key="1">
    <citation type="submission" date="2019-03" db="EMBL/GenBank/DDBJ databases">
        <title>Genomics of glacier-inhabiting Cryobacterium strains.</title>
        <authorList>
            <person name="Liu Q."/>
            <person name="Xin Y.-H."/>
        </authorList>
    </citation>
    <scope>NUCLEOTIDE SEQUENCE [LARGE SCALE GENOMIC DNA]</scope>
    <source>
        <strain evidence="7 8">RHLS22-1</strain>
    </source>
</reference>
<dbReference type="InterPro" id="IPR006139">
    <property type="entry name" value="D-isomer_2_OHA_DH_cat_dom"/>
</dbReference>
<dbReference type="PANTHER" id="PTHR42789">
    <property type="entry name" value="D-ISOMER SPECIFIC 2-HYDROXYACID DEHYDROGENASE FAMILY PROTEIN (AFU_ORTHOLOGUE AFUA_6G10090)"/>
    <property type="match status" value="1"/>
</dbReference>
<dbReference type="SUPFAM" id="SSF52283">
    <property type="entry name" value="Formate/glycerate dehydrogenase catalytic domain-like"/>
    <property type="match status" value="1"/>
</dbReference>
<organism evidence="7 8">
    <name type="scientific">Cryobacterium adonitolivorans</name>
    <dbReference type="NCBI Taxonomy" id="1259189"/>
    <lineage>
        <taxon>Bacteria</taxon>
        <taxon>Bacillati</taxon>
        <taxon>Actinomycetota</taxon>
        <taxon>Actinomycetes</taxon>
        <taxon>Micrococcales</taxon>
        <taxon>Microbacteriaceae</taxon>
        <taxon>Cryobacterium</taxon>
    </lineage>
</organism>
<evidence type="ECO:0000313" key="8">
    <source>
        <dbReference type="Proteomes" id="UP000297907"/>
    </source>
</evidence>
<feature type="domain" description="D-isomer specific 2-hydroxyacid dehydrogenase NAD-binding" evidence="6">
    <location>
        <begin position="129"/>
        <end position="308"/>
    </location>
</feature>
<dbReference type="CDD" id="cd12171">
    <property type="entry name" value="2-Hacid_dh_10"/>
    <property type="match status" value="1"/>
</dbReference>
<feature type="domain" description="D-isomer specific 2-hydroxyacid dehydrogenase catalytic" evidence="5">
    <location>
        <begin position="58"/>
        <end position="340"/>
    </location>
</feature>
<dbReference type="RefSeq" id="WP_134452004.1">
    <property type="nucleotide sequence ID" value="NZ_SOFL01000002.1"/>
</dbReference>
<dbReference type="PROSITE" id="PS00671">
    <property type="entry name" value="D_2_HYDROXYACID_DH_3"/>
    <property type="match status" value="1"/>
</dbReference>
<dbReference type="Gene3D" id="3.40.50.720">
    <property type="entry name" value="NAD(P)-binding Rossmann-like Domain"/>
    <property type="match status" value="2"/>
</dbReference>
<protein>
    <submittedName>
        <fullName evidence="7">Hydroxyacid dehydrogenase</fullName>
    </submittedName>
</protein>
<dbReference type="Pfam" id="PF02826">
    <property type="entry name" value="2-Hacid_dh_C"/>
    <property type="match status" value="1"/>
</dbReference>
<proteinExistence type="inferred from homology"/>
<evidence type="ECO:0000256" key="2">
    <source>
        <dbReference type="ARBA" id="ARBA00023002"/>
    </source>
</evidence>
<dbReference type="GO" id="GO:0016616">
    <property type="term" value="F:oxidoreductase activity, acting on the CH-OH group of donors, NAD or NADP as acceptor"/>
    <property type="evidence" value="ECO:0007669"/>
    <property type="project" value="InterPro"/>
</dbReference>
<evidence type="ECO:0000256" key="1">
    <source>
        <dbReference type="ARBA" id="ARBA00005854"/>
    </source>
</evidence>
<dbReference type="InterPro" id="IPR029753">
    <property type="entry name" value="D-isomer_DH_CS"/>
</dbReference>
<dbReference type="InterPro" id="IPR036291">
    <property type="entry name" value="NAD(P)-bd_dom_sf"/>
</dbReference>
<dbReference type="InterPro" id="IPR006140">
    <property type="entry name" value="D-isomer_DH_NAD-bd"/>
</dbReference>
<gene>
    <name evidence="7" type="ORF">E3O42_00590</name>
</gene>
<evidence type="ECO:0000313" key="7">
    <source>
        <dbReference type="EMBL" id="TFC06920.1"/>
    </source>
</evidence>
<keyword evidence="2 4" id="KW-0560">Oxidoreductase</keyword>
<keyword evidence="3" id="KW-0520">NAD</keyword>
<dbReference type="GO" id="GO:0051287">
    <property type="term" value="F:NAD binding"/>
    <property type="evidence" value="ECO:0007669"/>
    <property type="project" value="InterPro"/>
</dbReference>
<dbReference type="EMBL" id="SOFL01000002">
    <property type="protein sequence ID" value="TFC06920.1"/>
    <property type="molecule type" value="Genomic_DNA"/>
</dbReference>
<keyword evidence="8" id="KW-1185">Reference proteome</keyword>
<dbReference type="AlphaFoldDB" id="A0A4V3IDH6"/>
<evidence type="ECO:0000256" key="3">
    <source>
        <dbReference type="ARBA" id="ARBA00023027"/>
    </source>
</evidence>
<comment type="caution">
    <text evidence="7">The sequence shown here is derived from an EMBL/GenBank/DDBJ whole genome shotgun (WGS) entry which is preliminary data.</text>
</comment>
<evidence type="ECO:0000259" key="5">
    <source>
        <dbReference type="Pfam" id="PF00389"/>
    </source>
</evidence>
<evidence type="ECO:0000259" key="6">
    <source>
        <dbReference type="Pfam" id="PF02826"/>
    </source>
</evidence>
<dbReference type="PANTHER" id="PTHR42789:SF1">
    <property type="entry name" value="D-ISOMER SPECIFIC 2-HYDROXYACID DEHYDROGENASE FAMILY PROTEIN (AFU_ORTHOLOGUE AFUA_6G10090)"/>
    <property type="match status" value="1"/>
</dbReference>
<dbReference type="InterPro" id="IPR050857">
    <property type="entry name" value="D-2-hydroxyacid_DH"/>
</dbReference>
<dbReference type="Proteomes" id="UP000297907">
    <property type="component" value="Unassembled WGS sequence"/>
</dbReference>
<dbReference type="SUPFAM" id="SSF51735">
    <property type="entry name" value="NAD(P)-binding Rossmann-fold domains"/>
    <property type="match status" value="1"/>
</dbReference>
<dbReference type="OrthoDB" id="4324715at2"/>
<dbReference type="Pfam" id="PF00389">
    <property type="entry name" value="2-Hacid_dh"/>
    <property type="match status" value="1"/>
</dbReference>
<name>A0A4V3IDH6_9MICO</name>
<sequence length="353" mass="37161">MTHILAAGDHFVSPEFFIHAVRSRVPELDLTFSGLTLPWPHEPFGPVDTVDEASGTIPELIAALAGAEIAVTQMAAFTPEVFRQCPVLKLISVCRGGPVNVDLAAATAAGVIVSFAPARNAVAAAEFAVGLMLAAMRRVVATDSELKSGSWRGDYYAYENVGIELDGSTVGLVGYGAIGRIVARILIAFGANVITYDPYADPAAIAADGVEVVDLPALLRRSAVVSLHARLTPETRHLLNAENLALLPDGAVLVNTARGGLLDYTPLPALLTSGRLGALALDVYDIEPPPADWPLFAAPNVIMTPHLAGATRQTAQRAADIVGDDIARYLRGERPQHVANPLVFEGLVTGSVR</sequence>
<evidence type="ECO:0000256" key="4">
    <source>
        <dbReference type="RuleBase" id="RU003719"/>
    </source>
</evidence>